<proteinExistence type="predicted"/>
<name>A0ABV2YTA0_9ACTN</name>
<dbReference type="RefSeq" id="WP_030279349.1">
    <property type="nucleotide sequence ID" value="NZ_JBEZVI010000001.1"/>
</dbReference>
<feature type="domain" description="SnoaL-like" evidence="1">
    <location>
        <begin position="14"/>
        <end position="108"/>
    </location>
</feature>
<dbReference type="Proteomes" id="UP001550853">
    <property type="component" value="Unassembled WGS sequence"/>
</dbReference>
<dbReference type="Pfam" id="PF12680">
    <property type="entry name" value="SnoaL_2"/>
    <property type="match status" value="1"/>
</dbReference>
<dbReference type="InterPro" id="IPR037401">
    <property type="entry name" value="SnoaL-like"/>
</dbReference>
<dbReference type="EMBL" id="JBEZVI010000001">
    <property type="protein sequence ID" value="MEU3708706.1"/>
    <property type="molecule type" value="Genomic_DNA"/>
</dbReference>
<accession>A0ABV2YTA0</accession>
<dbReference type="SUPFAM" id="SSF54427">
    <property type="entry name" value="NTF2-like"/>
    <property type="match status" value="1"/>
</dbReference>
<sequence length="120" mass="13343">MSAAEAPLPAVEVVRSLYAAYLAQDRPAMERLLADDFVFTSPHDDHLGKDVFLTRCFPTAHRFRSYELLDTVPVGDGEVFVRYAYELVGGGHHRNVEVLTVRDGRIAETQVYFGGSFPPG</sequence>
<gene>
    <name evidence="2" type="ORF">AB0E61_01230</name>
</gene>
<evidence type="ECO:0000313" key="2">
    <source>
        <dbReference type="EMBL" id="MEU3708706.1"/>
    </source>
</evidence>
<dbReference type="Gene3D" id="3.10.450.50">
    <property type="match status" value="1"/>
</dbReference>
<dbReference type="InterPro" id="IPR032710">
    <property type="entry name" value="NTF2-like_dom_sf"/>
</dbReference>
<comment type="caution">
    <text evidence="2">The sequence shown here is derived from an EMBL/GenBank/DDBJ whole genome shotgun (WGS) entry which is preliminary data.</text>
</comment>
<protein>
    <submittedName>
        <fullName evidence="2">Nuclear transport factor 2 family protein</fullName>
    </submittedName>
</protein>
<evidence type="ECO:0000259" key="1">
    <source>
        <dbReference type="Pfam" id="PF12680"/>
    </source>
</evidence>
<keyword evidence="3" id="KW-1185">Reference proteome</keyword>
<organism evidence="2 3">
    <name type="scientific">Streptomyces catenulae</name>
    <dbReference type="NCBI Taxonomy" id="66875"/>
    <lineage>
        <taxon>Bacteria</taxon>
        <taxon>Bacillati</taxon>
        <taxon>Actinomycetota</taxon>
        <taxon>Actinomycetes</taxon>
        <taxon>Kitasatosporales</taxon>
        <taxon>Streptomycetaceae</taxon>
        <taxon>Streptomyces</taxon>
    </lineage>
</organism>
<reference evidence="2 3" key="1">
    <citation type="submission" date="2024-06" db="EMBL/GenBank/DDBJ databases">
        <title>The Natural Products Discovery Center: Release of the First 8490 Sequenced Strains for Exploring Actinobacteria Biosynthetic Diversity.</title>
        <authorList>
            <person name="Kalkreuter E."/>
            <person name="Kautsar S.A."/>
            <person name="Yang D."/>
            <person name="Bader C.D."/>
            <person name="Teijaro C.N."/>
            <person name="Fluegel L."/>
            <person name="Davis C.M."/>
            <person name="Simpson J.R."/>
            <person name="Lauterbach L."/>
            <person name="Steele A.D."/>
            <person name="Gui C."/>
            <person name="Meng S."/>
            <person name="Li G."/>
            <person name="Viehrig K."/>
            <person name="Ye F."/>
            <person name="Su P."/>
            <person name="Kiefer A.F."/>
            <person name="Nichols A."/>
            <person name="Cepeda A.J."/>
            <person name="Yan W."/>
            <person name="Fan B."/>
            <person name="Jiang Y."/>
            <person name="Adhikari A."/>
            <person name="Zheng C.-J."/>
            <person name="Schuster L."/>
            <person name="Cowan T.M."/>
            <person name="Smanski M.J."/>
            <person name="Chevrette M.G."/>
            <person name="De Carvalho L.P.S."/>
            <person name="Shen B."/>
        </authorList>
    </citation>
    <scope>NUCLEOTIDE SEQUENCE [LARGE SCALE GENOMIC DNA]</scope>
    <source>
        <strain evidence="2 3">NPDC033039</strain>
    </source>
</reference>
<evidence type="ECO:0000313" key="3">
    <source>
        <dbReference type="Proteomes" id="UP001550853"/>
    </source>
</evidence>